<proteinExistence type="predicted"/>
<accession>A0A412YLI3</accession>
<evidence type="ECO:0008006" key="4">
    <source>
        <dbReference type="Google" id="ProtNLM"/>
    </source>
</evidence>
<comment type="caution">
    <text evidence="2">The sequence shown here is derived from an EMBL/GenBank/DDBJ whole genome shotgun (WGS) entry which is preliminary data.</text>
</comment>
<dbReference type="Proteomes" id="UP000283850">
    <property type="component" value="Unassembled WGS sequence"/>
</dbReference>
<dbReference type="EMBL" id="QRZF01000001">
    <property type="protein sequence ID" value="RGV58235.1"/>
    <property type="molecule type" value="Genomic_DNA"/>
</dbReference>
<evidence type="ECO:0000313" key="3">
    <source>
        <dbReference type="Proteomes" id="UP000283850"/>
    </source>
</evidence>
<evidence type="ECO:0000313" key="2">
    <source>
        <dbReference type="EMBL" id="RGV58235.1"/>
    </source>
</evidence>
<sequence length="426" mass="46995">MKKVFLFILLCGCFALSGTLNAAEGQLMAGTAKINITPKQNIPLHDSVYARAHVMEIGNMRVAQVSVDLVSFHSDRVAQVCKEKYGITQLLVCASHTHEDPNMADARPREKKPNNTPFFEECIIKVVGEAIGNMFPARISAGTRTFPQLGFNRLIIRKDGKARESWIGDEHYNVENPERIPFGPVDPEVGVIKVEDMQGNARAIVMSYAMHADLGCFSYEISADYPGYACRKVEEAFDNKAICLFVAGGGGNVEGLMISRRRSGPDDPIKTDYKPIQRTGELLGIEVIKLANALHASSDNTSFKMRTDSLQFSTREDKNRKVDVHIATFLINDFAIAVCPGEMFVQLQLEWKEKARLADVTPLFFGYTYVKGRSPGYVADVRSAALGGFGAEGGNRIQVGGGEAIINKHLENLYILNDQRASILIK</sequence>
<evidence type="ECO:0000256" key="1">
    <source>
        <dbReference type="SAM" id="SignalP"/>
    </source>
</evidence>
<name>A0A412YLI3_9BACE</name>
<keyword evidence="1" id="KW-0732">Signal</keyword>
<feature type="signal peptide" evidence="1">
    <location>
        <begin position="1"/>
        <end position="22"/>
    </location>
</feature>
<feature type="chain" id="PRO_5019541109" description="Neutral/alkaline non-lysosomal ceramidase" evidence="1">
    <location>
        <begin position="23"/>
        <end position="426"/>
    </location>
</feature>
<gene>
    <name evidence="2" type="ORF">DWW10_00965</name>
</gene>
<reference evidence="2 3" key="1">
    <citation type="submission" date="2018-08" db="EMBL/GenBank/DDBJ databases">
        <title>A genome reference for cultivated species of the human gut microbiota.</title>
        <authorList>
            <person name="Zou Y."/>
            <person name="Xue W."/>
            <person name="Luo G."/>
        </authorList>
    </citation>
    <scope>NUCLEOTIDE SEQUENCE [LARGE SCALE GENOMIC DNA]</scope>
    <source>
        <strain evidence="2 3">AF14-32</strain>
    </source>
</reference>
<organism evidence="2 3">
    <name type="scientific">Bacteroides intestinalis</name>
    <dbReference type="NCBI Taxonomy" id="329854"/>
    <lineage>
        <taxon>Bacteria</taxon>
        <taxon>Pseudomonadati</taxon>
        <taxon>Bacteroidota</taxon>
        <taxon>Bacteroidia</taxon>
        <taxon>Bacteroidales</taxon>
        <taxon>Bacteroidaceae</taxon>
        <taxon>Bacteroides</taxon>
    </lineage>
</organism>
<dbReference type="AlphaFoldDB" id="A0A412YLI3"/>
<protein>
    <recommendedName>
        <fullName evidence="4">Neutral/alkaline non-lysosomal ceramidase</fullName>
    </recommendedName>
</protein>
<dbReference type="RefSeq" id="WP_022394294.1">
    <property type="nucleotide sequence ID" value="NZ_QRZF01000001.1"/>
</dbReference>